<name>A0ACC2JBA6_9PEZI</name>
<gene>
    <name evidence="1" type="ORF">O1611_g8944</name>
</gene>
<keyword evidence="2" id="KW-1185">Reference proteome</keyword>
<evidence type="ECO:0000313" key="2">
    <source>
        <dbReference type="Proteomes" id="UP001153332"/>
    </source>
</evidence>
<dbReference type="Proteomes" id="UP001153332">
    <property type="component" value="Unassembled WGS sequence"/>
</dbReference>
<proteinExistence type="predicted"/>
<protein>
    <submittedName>
        <fullName evidence="1">Uncharacterized protein</fullName>
    </submittedName>
</protein>
<reference evidence="1" key="1">
    <citation type="submission" date="2022-12" db="EMBL/GenBank/DDBJ databases">
        <title>Genome Sequence of Lasiodiplodia mahajangana.</title>
        <authorList>
            <person name="Buettner E."/>
        </authorList>
    </citation>
    <scope>NUCLEOTIDE SEQUENCE</scope>
    <source>
        <strain evidence="1">VT137</strain>
    </source>
</reference>
<accession>A0ACC2JBA6</accession>
<evidence type="ECO:0000313" key="1">
    <source>
        <dbReference type="EMBL" id="KAJ8124696.1"/>
    </source>
</evidence>
<comment type="caution">
    <text evidence="1">The sequence shown here is derived from an EMBL/GenBank/DDBJ whole genome shotgun (WGS) entry which is preliminary data.</text>
</comment>
<dbReference type="EMBL" id="JAPUUL010002839">
    <property type="protein sequence ID" value="KAJ8124696.1"/>
    <property type="molecule type" value="Genomic_DNA"/>
</dbReference>
<sequence length="658" mass="72762">MASNSQSTNPMFPSSNDENLPSPKFPPGPPSIISSRMTDIASEDGDTPVPSLHKGGQTSESRPGTALTRMPSSRGGGWSQSLPLRKGMQRGSVSGSVGSGRPLSVASRASRSHAPIASQAFFRPMSSQKLQAQRAARPPSIGQHRLSIDDLPDEDDQSHIAPHQVLMPAPVGHNNLSTNDPDDVQPPPSRGTETTEIYDRITTTTSPTHGNYPATSVADSSSPLYRNQAKEKGLSLNLDKSDGYRNVGNPPSPRNKTPRSFRSNLFMSGMGDSAADRPNHDMHGAEKLSSGGSSPQLSPRALKKPGTIAKETQPSFPLGRNHEYFEGNTVFCLGGRLQNTRHRPINIGTGFLIVLPAALFFGGCAPYLWLHLSPAVPIIFAYIFVISFSSFLRASVTDPGILPRNLHRFPPPDENEDPLRLAPPTNDWTLIKSAESSIAAMEVPTKFCRSCNIWRPPRAHHCRLCDNCVETQDHHCVWVNNCVGRRNYRYFFAFVTSTTIMGLYLIGASLAQLVIYSHREGVSFGRAVGHFRIALVLVIYGVLGLLYPIALSGYHLFLMARGETTREFLNSHKLAKQDRYQAFTQGSMWRNWVVVLCRPRPPTYYRFKDRYEEGDQRFGERRDLQEERTLGSSQDVEMHSVRPFQGPVSLRNEMSASR</sequence>
<organism evidence="1 2">
    <name type="scientific">Lasiodiplodia mahajangana</name>
    <dbReference type="NCBI Taxonomy" id="1108764"/>
    <lineage>
        <taxon>Eukaryota</taxon>
        <taxon>Fungi</taxon>
        <taxon>Dikarya</taxon>
        <taxon>Ascomycota</taxon>
        <taxon>Pezizomycotina</taxon>
        <taxon>Dothideomycetes</taxon>
        <taxon>Dothideomycetes incertae sedis</taxon>
        <taxon>Botryosphaeriales</taxon>
        <taxon>Botryosphaeriaceae</taxon>
        <taxon>Lasiodiplodia</taxon>
    </lineage>
</organism>